<evidence type="ECO:0000313" key="2">
    <source>
        <dbReference type="EMBL" id="CAB3993740.1"/>
    </source>
</evidence>
<sequence length="129" mass="14721">MSGFNLTFFGENEDAEEESGSESADEGPPEKSQKTAKKVYAQQFRHQWLEDPEFKDWLVRPRPGENACSCKLCNKSVSCRKTALRRHTQSAQHKRALSEIAAGQRQGNLVECLQRQNEITTYKETTEAR</sequence>
<dbReference type="AlphaFoldDB" id="A0A6S7HC46"/>
<protein>
    <submittedName>
        <fullName evidence="2">Uncharacterized protein</fullName>
    </submittedName>
</protein>
<reference evidence="2" key="1">
    <citation type="submission" date="2020-04" db="EMBL/GenBank/DDBJ databases">
        <authorList>
            <person name="Alioto T."/>
            <person name="Alioto T."/>
            <person name="Gomez Garrido J."/>
        </authorList>
    </citation>
    <scope>NUCLEOTIDE SEQUENCE</scope>
    <source>
        <strain evidence="2">A484AB</strain>
    </source>
</reference>
<feature type="compositionally biased region" description="Acidic residues" evidence="1">
    <location>
        <begin position="11"/>
        <end position="27"/>
    </location>
</feature>
<keyword evidence="3" id="KW-1185">Reference proteome</keyword>
<dbReference type="Proteomes" id="UP001152795">
    <property type="component" value="Unassembled WGS sequence"/>
</dbReference>
<feature type="non-terminal residue" evidence="2">
    <location>
        <position position="129"/>
    </location>
</feature>
<organism evidence="2 3">
    <name type="scientific">Paramuricea clavata</name>
    <name type="common">Red gorgonian</name>
    <name type="synonym">Violescent sea-whip</name>
    <dbReference type="NCBI Taxonomy" id="317549"/>
    <lineage>
        <taxon>Eukaryota</taxon>
        <taxon>Metazoa</taxon>
        <taxon>Cnidaria</taxon>
        <taxon>Anthozoa</taxon>
        <taxon>Octocorallia</taxon>
        <taxon>Malacalcyonacea</taxon>
        <taxon>Plexauridae</taxon>
        <taxon>Paramuricea</taxon>
    </lineage>
</organism>
<feature type="region of interest" description="Disordered" evidence="1">
    <location>
        <begin position="1"/>
        <end position="37"/>
    </location>
</feature>
<proteinExistence type="predicted"/>
<dbReference type="OrthoDB" id="5989324at2759"/>
<dbReference type="Gene3D" id="3.30.160.60">
    <property type="entry name" value="Classic Zinc Finger"/>
    <property type="match status" value="1"/>
</dbReference>
<comment type="caution">
    <text evidence="2">The sequence shown here is derived from an EMBL/GenBank/DDBJ whole genome shotgun (WGS) entry which is preliminary data.</text>
</comment>
<evidence type="ECO:0000256" key="1">
    <source>
        <dbReference type="SAM" id="MobiDB-lite"/>
    </source>
</evidence>
<dbReference type="EMBL" id="CACRXK020002322">
    <property type="protein sequence ID" value="CAB3993740.1"/>
    <property type="molecule type" value="Genomic_DNA"/>
</dbReference>
<name>A0A6S7HC46_PARCT</name>
<evidence type="ECO:0000313" key="3">
    <source>
        <dbReference type="Proteomes" id="UP001152795"/>
    </source>
</evidence>
<gene>
    <name evidence="2" type="ORF">PACLA_8A054313</name>
</gene>
<accession>A0A6S7HC46</accession>